<dbReference type="GO" id="GO:0009396">
    <property type="term" value="P:folic acid-containing compound biosynthetic process"/>
    <property type="evidence" value="ECO:0007669"/>
    <property type="project" value="InterPro"/>
</dbReference>
<accession>D5BPJ2</accession>
<keyword evidence="2" id="KW-0808">Transferase</keyword>
<feature type="domain" description="Chorismate-utilising enzyme C-terminal" evidence="1">
    <location>
        <begin position="133"/>
        <end position="387"/>
    </location>
</feature>
<gene>
    <name evidence="2" type="ordered locus">SAR116_0231</name>
</gene>
<name>D5BPJ2_PUNMI</name>
<dbReference type="GO" id="GO:0000162">
    <property type="term" value="P:L-tryptophan biosynthetic process"/>
    <property type="evidence" value="ECO:0007669"/>
    <property type="project" value="TreeGrafter"/>
</dbReference>
<evidence type="ECO:0000313" key="3">
    <source>
        <dbReference type="Proteomes" id="UP000007460"/>
    </source>
</evidence>
<sequence>MMSSYLNTLRAPLPFVLLDANYHDDDISHLFRDPVEVVSVTGDCDITAAMAQLEQGLDNGLFAAGFISYEAAHQFDPALITAGAGDAEEVTICFGLFREHIELTRIEADSLMAAAAKGGEFHLSLPHSSRDIESYLDDIAVLQTHITAGDTYQTNYTYRMSGDMHGDRLALYEEMRQQQPVSYGAFVQLPDVPVYLSRSPELFFRKNGNRLVTRPMKGTAPRGANDAADHDIVHAMLEDGKTQSENTIIVDLLRNDFGRVAVTNSVSVDAYLSPERYKSVHQLTSTISCEVPADLSISDLFAGVFPCGSVTGAPKVRTMQIISDLEKDKRGIYTGSIGYILPNRDMCFNVAIRTLSVSVDGYAEVGVGGGIVHESDGDSEFAECAAKMAFLERVMIASKPETHLSPLAKLQAS</sequence>
<dbReference type="GO" id="GO:0046820">
    <property type="term" value="F:4-amino-4-deoxychorismate synthase activity"/>
    <property type="evidence" value="ECO:0007669"/>
    <property type="project" value="UniProtKB-EC"/>
</dbReference>
<evidence type="ECO:0000259" key="1">
    <source>
        <dbReference type="Pfam" id="PF00425"/>
    </source>
</evidence>
<keyword evidence="3" id="KW-1185">Reference proteome</keyword>
<evidence type="ECO:0000313" key="2">
    <source>
        <dbReference type="EMBL" id="ADE38474.1"/>
    </source>
</evidence>
<keyword evidence="2" id="KW-0032">Aminotransferase</keyword>
<dbReference type="AlphaFoldDB" id="D5BPJ2"/>
<proteinExistence type="predicted"/>
<protein>
    <submittedName>
        <fullName evidence="2">Para-aminobenzoate synthase, component I</fullName>
        <ecNumber evidence="2">2.6.1.85</ecNumber>
    </submittedName>
</protein>
<dbReference type="OrthoDB" id="9803598at2"/>
<dbReference type="NCBIfam" id="TIGR00553">
    <property type="entry name" value="pabB"/>
    <property type="match status" value="1"/>
</dbReference>
<dbReference type="Pfam" id="PF00425">
    <property type="entry name" value="Chorismate_bind"/>
    <property type="match status" value="1"/>
</dbReference>
<dbReference type="InterPro" id="IPR019999">
    <property type="entry name" value="Anth_synth_I-like"/>
</dbReference>
<dbReference type="InterPro" id="IPR005801">
    <property type="entry name" value="ADC_synthase"/>
</dbReference>
<dbReference type="RefSeq" id="WP_013045104.1">
    <property type="nucleotide sequence ID" value="NC_014010.1"/>
</dbReference>
<organism evidence="2 3">
    <name type="scientific">Puniceispirillum marinum (strain IMCC1322)</name>
    <dbReference type="NCBI Taxonomy" id="488538"/>
    <lineage>
        <taxon>Bacteria</taxon>
        <taxon>Pseudomonadati</taxon>
        <taxon>Pseudomonadota</taxon>
        <taxon>Alphaproteobacteria</taxon>
        <taxon>Candidatus Puniceispirillales</taxon>
        <taxon>Candidatus Puniceispirillaceae</taxon>
        <taxon>Candidatus Puniceispirillum</taxon>
    </lineage>
</organism>
<dbReference type="eggNOG" id="COG0147">
    <property type="taxonomic scope" value="Bacteria"/>
</dbReference>
<dbReference type="Proteomes" id="UP000007460">
    <property type="component" value="Chromosome"/>
</dbReference>
<reference evidence="2 3" key="1">
    <citation type="journal article" date="2010" name="J. Bacteriol.">
        <title>Complete genome sequence of "Candidatus Puniceispirillum marinum" IMCC1322, a representative of the SAR116 clade in the Alphaproteobacteria.</title>
        <authorList>
            <person name="Oh H.M."/>
            <person name="Kwon K.K."/>
            <person name="Kang I."/>
            <person name="Kang S.G."/>
            <person name="Lee J.H."/>
            <person name="Kim S.J."/>
            <person name="Cho J.C."/>
        </authorList>
    </citation>
    <scope>NUCLEOTIDE SEQUENCE [LARGE SCALE GENOMIC DNA]</scope>
    <source>
        <strain evidence="2 3">IMCC1322</strain>
    </source>
</reference>
<dbReference type="PANTHER" id="PTHR11236:SF50">
    <property type="entry name" value="AMINODEOXYCHORISMATE SYNTHASE COMPONENT 1"/>
    <property type="match status" value="1"/>
</dbReference>
<dbReference type="HOGENOM" id="CLU_006493_1_2_5"/>
<dbReference type="Gene3D" id="3.60.120.10">
    <property type="entry name" value="Anthranilate synthase"/>
    <property type="match status" value="1"/>
</dbReference>
<dbReference type="PANTHER" id="PTHR11236">
    <property type="entry name" value="AMINOBENZOATE/ANTHRANILATE SYNTHASE"/>
    <property type="match status" value="1"/>
</dbReference>
<dbReference type="SUPFAM" id="SSF56322">
    <property type="entry name" value="ADC synthase"/>
    <property type="match status" value="1"/>
</dbReference>
<dbReference type="KEGG" id="apb:SAR116_0231"/>
<dbReference type="EC" id="2.6.1.85" evidence="2"/>
<dbReference type="PRINTS" id="PR00095">
    <property type="entry name" value="ANTSNTHASEI"/>
</dbReference>
<dbReference type="InterPro" id="IPR015890">
    <property type="entry name" value="Chorismate_C"/>
</dbReference>
<dbReference type="EMBL" id="CP001751">
    <property type="protein sequence ID" value="ADE38474.1"/>
    <property type="molecule type" value="Genomic_DNA"/>
</dbReference>
<dbReference type="STRING" id="488538.SAR116_0231"/>
<dbReference type="InterPro" id="IPR005802">
    <property type="entry name" value="ADC_synth_comp_1"/>
</dbReference>